<dbReference type="SUPFAM" id="SSF56784">
    <property type="entry name" value="HAD-like"/>
    <property type="match status" value="1"/>
</dbReference>
<dbReference type="GO" id="GO:0016020">
    <property type="term" value="C:membrane"/>
    <property type="evidence" value="ECO:0007669"/>
    <property type="project" value="UniProtKB-SubCell"/>
</dbReference>
<keyword evidence="7 13" id="KW-0067">ATP-binding</keyword>
<dbReference type="InterPro" id="IPR023299">
    <property type="entry name" value="ATPase_P-typ_cyto_dom_N"/>
</dbReference>
<dbReference type="AlphaFoldDB" id="A0A8K0D527"/>
<evidence type="ECO:0000256" key="3">
    <source>
        <dbReference type="ARBA" id="ARBA00022553"/>
    </source>
</evidence>
<dbReference type="InterPro" id="IPR018303">
    <property type="entry name" value="ATPase_P-typ_P_site"/>
</dbReference>
<evidence type="ECO:0000313" key="16">
    <source>
        <dbReference type="EMBL" id="KAF2899379.1"/>
    </source>
</evidence>
<dbReference type="InterPro" id="IPR023298">
    <property type="entry name" value="ATPase_P-typ_TM_dom_sf"/>
</dbReference>
<feature type="transmembrane region" description="Helical" evidence="13">
    <location>
        <begin position="436"/>
        <end position="459"/>
    </location>
</feature>
<dbReference type="Gene3D" id="1.20.1110.10">
    <property type="entry name" value="Calcium-transporting ATPase, transmembrane domain"/>
    <property type="match status" value="1"/>
</dbReference>
<dbReference type="EMBL" id="VTPC01002844">
    <property type="protein sequence ID" value="KAF2899379.1"/>
    <property type="molecule type" value="Genomic_DNA"/>
</dbReference>
<feature type="transmembrane region" description="Helical" evidence="13">
    <location>
        <begin position="46"/>
        <end position="66"/>
    </location>
</feature>
<dbReference type="GO" id="GO:0005524">
    <property type="term" value="F:ATP binding"/>
    <property type="evidence" value="ECO:0007669"/>
    <property type="project" value="UniProtKB-UniRule"/>
</dbReference>
<evidence type="ECO:0000256" key="6">
    <source>
        <dbReference type="ARBA" id="ARBA00022741"/>
    </source>
</evidence>
<dbReference type="SUPFAM" id="SSF81660">
    <property type="entry name" value="Metal cation-transporting ATPase, ATP-binding domain N"/>
    <property type="match status" value="1"/>
</dbReference>
<dbReference type="FunFam" id="3.40.50.1000:FF:000068">
    <property type="entry name" value="Cation-transporting ATPase"/>
    <property type="match status" value="1"/>
</dbReference>
<dbReference type="GO" id="GO:0140358">
    <property type="term" value="F:P-type transmembrane transporter activity"/>
    <property type="evidence" value="ECO:0007669"/>
    <property type="project" value="InterPro"/>
</dbReference>
<dbReference type="SFLD" id="SFLDG00002">
    <property type="entry name" value="C1.7:_P-type_atpase_like"/>
    <property type="match status" value="1"/>
</dbReference>
<dbReference type="InterPro" id="IPR023214">
    <property type="entry name" value="HAD_sf"/>
</dbReference>
<dbReference type="InterPro" id="IPR006544">
    <property type="entry name" value="P-type_TPase_V"/>
</dbReference>
<feature type="transmembrane region" description="Helical" evidence="13">
    <location>
        <begin position="1113"/>
        <end position="1137"/>
    </location>
</feature>
<evidence type="ECO:0000256" key="9">
    <source>
        <dbReference type="ARBA" id="ARBA00022967"/>
    </source>
</evidence>
<proteinExistence type="inferred from homology"/>
<feature type="transmembrane region" description="Helical" evidence="13">
    <location>
        <begin position="207"/>
        <end position="229"/>
    </location>
</feature>
<dbReference type="InterPro" id="IPR036412">
    <property type="entry name" value="HAD-like_sf"/>
</dbReference>
<dbReference type="FunFam" id="1.20.1110.10:FF:000023">
    <property type="entry name" value="Cation-transporting ATPase"/>
    <property type="match status" value="1"/>
</dbReference>
<dbReference type="GO" id="GO:0019829">
    <property type="term" value="F:ATPase-coupled monoatomic cation transmembrane transporter activity"/>
    <property type="evidence" value="ECO:0007669"/>
    <property type="project" value="UniProtKB-UniRule"/>
</dbReference>
<dbReference type="Pfam" id="PF13246">
    <property type="entry name" value="Cation_ATPase"/>
    <property type="match status" value="1"/>
</dbReference>
<gene>
    <name evidence="16" type="ORF">ILUMI_06795</name>
</gene>
<dbReference type="SFLD" id="SFLDS00003">
    <property type="entry name" value="Haloacid_Dehalogenase"/>
    <property type="match status" value="1"/>
</dbReference>
<feature type="transmembrane region" description="Helical" evidence="13">
    <location>
        <begin position="1041"/>
        <end position="1061"/>
    </location>
</feature>
<feature type="transmembrane region" description="Helical" evidence="13">
    <location>
        <begin position="235"/>
        <end position="255"/>
    </location>
</feature>
<feature type="transmembrane region" description="Helical" evidence="13">
    <location>
        <begin position="990"/>
        <end position="1011"/>
    </location>
</feature>
<feature type="transmembrane region" description="Helical" evidence="13">
    <location>
        <begin position="952"/>
        <end position="970"/>
    </location>
</feature>
<dbReference type="GO" id="GO:0046872">
    <property type="term" value="F:metal ion binding"/>
    <property type="evidence" value="ECO:0007669"/>
    <property type="project" value="UniProtKB-UniRule"/>
</dbReference>
<feature type="transmembrane region" description="Helical" evidence="13">
    <location>
        <begin position="925"/>
        <end position="946"/>
    </location>
</feature>
<dbReference type="InterPro" id="IPR001757">
    <property type="entry name" value="P_typ_ATPase"/>
</dbReference>
<dbReference type="Gene3D" id="2.70.150.10">
    <property type="entry name" value="Calcium-transporting ATPase, cytoplasmic transduction domain A"/>
    <property type="match status" value="1"/>
</dbReference>
<dbReference type="InterPro" id="IPR047819">
    <property type="entry name" value="P5A-ATPase_N"/>
</dbReference>
<evidence type="ECO:0000256" key="12">
    <source>
        <dbReference type="ARBA" id="ARBA00049360"/>
    </source>
</evidence>
<evidence type="ECO:0000256" key="13">
    <source>
        <dbReference type="RuleBase" id="RU362082"/>
    </source>
</evidence>
<keyword evidence="4 13" id="KW-0812">Transmembrane</keyword>
<keyword evidence="6 13" id="KW-0547">Nucleotide-binding</keyword>
<evidence type="ECO:0000256" key="8">
    <source>
        <dbReference type="ARBA" id="ARBA00022842"/>
    </source>
</evidence>
<dbReference type="PROSITE" id="PS00154">
    <property type="entry name" value="ATPASE_E1_E2"/>
    <property type="match status" value="1"/>
</dbReference>
<dbReference type="SFLD" id="SFLDF00027">
    <property type="entry name" value="p-type_atpase"/>
    <property type="match status" value="1"/>
</dbReference>
<evidence type="ECO:0000256" key="7">
    <source>
        <dbReference type="ARBA" id="ARBA00022840"/>
    </source>
</evidence>
<dbReference type="GO" id="GO:0016887">
    <property type="term" value="F:ATP hydrolysis activity"/>
    <property type="evidence" value="ECO:0007669"/>
    <property type="project" value="InterPro"/>
</dbReference>
<keyword evidence="11 13" id="KW-0472">Membrane</keyword>
<feature type="non-terminal residue" evidence="16">
    <location>
        <position position="1"/>
    </location>
</feature>
<dbReference type="PRINTS" id="PR00119">
    <property type="entry name" value="CATATPASE"/>
</dbReference>
<evidence type="ECO:0000256" key="11">
    <source>
        <dbReference type="ARBA" id="ARBA00023136"/>
    </source>
</evidence>
<dbReference type="Pfam" id="PF12409">
    <property type="entry name" value="P5-ATPase"/>
    <property type="match status" value="1"/>
</dbReference>
<evidence type="ECO:0000259" key="14">
    <source>
        <dbReference type="Pfam" id="PF00122"/>
    </source>
</evidence>
<protein>
    <recommendedName>
        <fullName evidence="13">Cation-transporting ATPase</fullName>
        <ecNumber evidence="13">7.2.2.-</ecNumber>
    </recommendedName>
</protein>
<name>A0A8K0D527_IGNLU</name>
<evidence type="ECO:0000256" key="2">
    <source>
        <dbReference type="ARBA" id="ARBA00006000"/>
    </source>
</evidence>
<keyword evidence="17" id="KW-1185">Reference proteome</keyword>
<feature type="domain" description="P5B-type ATPase N-terminal" evidence="15">
    <location>
        <begin position="29"/>
        <end position="156"/>
    </location>
</feature>
<dbReference type="GO" id="GO:0015203">
    <property type="term" value="F:polyamine transmembrane transporter activity"/>
    <property type="evidence" value="ECO:0007669"/>
    <property type="project" value="TreeGrafter"/>
</dbReference>
<dbReference type="SUPFAM" id="SSF81653">
    <property type="entry name" value="Calcium ATPase, transduction domain A"/>
    <property type="match status" value="1"/>
</dbReference>
<organism evidence="16 17">
    <name type="scientific">Ignelater luminosus</name>
    <name type="common">Cucubano</name>
    <name type="synonym">Pyrophorus luminosus</name>
    <dbReference type="NCBI Taxonomy" id="2038154"/>
    <lineage>
        <taxon>Eukaryota</taxon>
        <taxon>Metazoa</taxon>
        <taxon>Ecdysozoa</taxon>
        <taxon>Arthropoda</taxon>
        <taxon>Hexapoda</taxon>
        <taxon>Insecta</taxon>
        <taxon>Pterygota</taxon>
        <taxon>Neoptera</taxon>
        <taxon>Endopterygota</taxon>
        <taxon>Coleoptera</taxon>
        <taxon>Polyphaga</taxon>
        <taxon>Elateriformia</taxon>
        <taxon>Elateroidea</taxon>
        <taxon>Elateridae</taxon>
        <taxon>Agrypninae</taxon>
        <taxon>Pyrophorini</taxon>
        <taxon>Ignelater</taxon>
    </lineage>
</organism>
<evidence type="ECO:0000256" key="4">
    <source>
        <dbReference type="ARBA" id="ARBA00022692"/>
    </source>
</evidence>
<keyword evidence="10 13" id="KW-1133">Transmembrane helix</keyword>
<dbReference type="Proteomes" id="UP000801492">
    <property type="component" value="Unassembled WGS sequence"/>
</dbReference>
<feature type="transmembrane region" description="Helical" evidence="13">
    <location>
        <begin position="407"/>
        <end position="424"/>
    </location>
</feature>
<dbReference type="EC" id="7.2.2.-" evidence="13"/>
<dbReference type="Pfam" id="PF00122">
    <property type="entry name" value="E1-E2_ATPase"/>
    <property type="match status" value="1"/>
</dbReference>
<dbReference type="Gene3D" id="3.40.1110.10">
    <property type="entry name" value="Calcium-transporting ATPase, cytoplasmic domain N"/>
    <property type="match status" value="1"/>
</dbReference>
<comment type="subcellular location">
    <subcellularLocation>
        <location evidence="1 13">Membrane</location>
        <topology evidence="1 13">Multi-pass membrane protein</topology>
    </subcellularLocation>
</comment>
<accession>A0A8K0D527</accession>
<dbReference type="SUPFAM" id="SSF81665">
    <property type="entry name" value="Calcium ATPase, transmembrane domain M"/>
    <property type="match status" value="1"/>
</dbReference>
<keyword evidence="5 13" id="KW-0479">Metal-binding</keyword>
<evidence type="ECO:0000256" key="1">
    <source>
        <dbReference type="ARBA" id="ARBA00004141"/>
    </source>
</evidence>
<feature type="domain" description="P-type ATPase A" evidence="14">
    <location>
        <begin position="271"/>
        <end position="390"/>
    </location>
</feature>
<dbReference type="NCBIfam" id="TIGR01657">
    <property type="entry name" value="P-ATPase-V"/>
    <property type="match status" value="1"/>
</dbReference>
<comment type="catalytic activity">
    <reaction evidence="12 13">
        <text>ATP + H2O = ADP + phosphate + H(+)</text>
        <dbReference type="Rhea" id="RHEA:13065"/>
        <dbReference type="ChEBI" id="CHEBI:15377"/>
        <dbReference type="ChEBI" id="CHEBI:15378"/>
        <dbReference type="ChEBI" id="CHEBI:30616"/>
        <dbReference type="ChEBI" id="CHEBI:43474"/>
        <dbReference type="ChEBI" id="CHEBI:456216"/>
    </reaction>
</comment>
<dbReference type="PANTHER" id="PTHR45630:SF8">
    <property type="entry name" value="CATION-TRANSPORTING ATPASE"/>
    <property type="match status" value="1"/>
</dbReference>
<sequence>TQILNSMKILQNNGKKGSNKAKQILSQQEDENLVIHGYRKNICKSVVTYICYILTLGLLRLIFHWFPTWRLYSTHSKCDLEVAEKILVVDKYQQKFKSYFVEEVKVLSGSNIRFENDVNEHEKRSSLLSVYLGDGYLKEMRELRAIWCKKLCYVWDDQRKEFVKLVGLDRGRKCFEYHRFKGYSAYEQSLRLVIYGKNEVDVPVNTILTLLVLEALTPFYIFQVFSLIVWFAEFYYYYTVAIILMSLFGITSSIIQTRRNQRSLRESMHSAETVIVYRGNGRYEEIPSSHLVPGDVIEIPRNGCTMQCDAVLLNGNCIVNESMLTGESVPITKNPAPKTNVTYDVKEDSFHTLFCGTHVIQTRSQGSDRILAVVLRTGFLTSKGELVRSILYPPPSDFKFDQDSYKFIGILAVIALLGCVYTVISKSERSIAATDILIKALDLITIVVPPALPAAMTVGKLYALNRLKRQQIFCMNSRVINVSGSIDCVCFDKTGTLTEDGLDMWGVVPVDNDKLKEPVKDTTSLPKSSSLLKGMATCHSLTIINDELLGDPLDVKVFEATGWILEEASINSDSNSLISNIAKPPIIPRRVSSITINNLNGSRGKDGQFQVEIIRQYQFSSTLQRMSVITKTDNSSYLEIFCKGSPEMIISLSNPQSIPQNMQDKLKEFTEKGYRVIALGTKIIEEICNEEVQKMERTEVESNLEFVGLIILENRIKSETSSVIKVLKEAKIKTVMITGDNIQTALSVARECGIIDKNENVIDVMVGPIKYGKPTISFKVIELTRGVNEERQIQTYSCDEIMMENGNNFNFRYCYAMTGTTWALVREHYPDKIVELVERGVVFARMSGQQKQQLIQELQKLGYYTAMCGDGANDCGALKAAHVGISLSEEESSVASPFTSKNPDICCVPKVIKEGRAALATSIGVFKFMICYSLAQFTSVIILYGIDSNLTSLQFLFIDICLIIHFTSFFGKTEAYTGPLDKNRPPTSLLSLTSIASIIFQMFFVIVFQIISYKVIQTYDWFTPFIFDLNNVTYYTCYENYAVYTVSIFQYITMAVVFSKGKPYRKPVYTNKILLTSFIVMVIICIYITLYPAQWIISALELLLPPKMEAGLAILGLALANFACSLLAEDIIVQYFLDKKLAPKISNLFRSSNSYLDETQSLKLHSRFSKNFNDSKSDIVFINSEINKSKVLQIQDGRANVAYENFEISGQTTKL</sequence>
<evidence type="ECO:0000256" key="5">
    <source>
        <dbReference type="ARBA" id="ARBA00022723"/>
    </source>
</evidence>
<dbReference type="GO" id="GO:0006874">
    <property type="term" value="P:intracellular calcium ion homeostasis"/>
    <property type="evidence" value="ECO:0007669"/>
    <property type="project" value="TreeGrafter"/>
</dbReference>
<comment type="similarity">
    <text evidence="2 13">Belongs to the cation transport ATPase (P-type) (TC 3.A.3) family. Type V subfamily.</text>
</comment>
<dbReference type="NCBIfam" id="TIGR01494">
    <property type="entry name" value="ATPase_P-type"/>
    <property type="match status" value="3"/>
</dbReference>
<comment type="caution">
    <text evidence="16">The sequence shown here is derived from an EMBL/GenBank/DDBJ whole genome shotgun (WGS) entry which is preliminary data.</text>
</comment>
<keyword evidence="3" id="KW-0597">Phosphoprotein</keyword>
<keyword evidence="9 13" id="KW-1278">Translocase</keyword>
<evidence type="ECO:0000259" key="15">
    <source>
        <dbReference type="Pfam" id="PF12409"/>
    </source>
</evidence>
<dbReference type="InterPro" id="IPR044492">
    <property type="entry name" value="P_typ_ATPase_HD_dom"/>
</dbReference>
<evidence type="ECO:0000256" key="10">
    <source>
        <dbReference type="ARBA" id="ARBA00022989"/>
    </source>
</evidence>
<dbReference type="InterPro" id="IPR059000">
    <property type="entry name" value="ATPase_P-type_domA"/>
</dbReference>
<dbReference type="PANTHER" id="PTHR45630">
    <property type="entry name" value="CATION-TRANSPORTING ATPASE-RELATED"/>
    <property type="match status" value="1"/>
</dbReference>
<dbReference type="Gene3D" id="3.40.50.1000">
    <property type="entry name" value="HAD superfamily/HAD-like"/>
    <property type="match status" value="1"/>
</dbReference>
<dbReference type="InterPro" id="IPR008250">
    <property type="entry name" value="ATPase_P-typ_transduc_dom_A_sf"/>
</dbReference>
<evidence type="ECO:0000313" key="17">
    <source>
        <dbReference type="Proteomes" id="UP000801492"/>
    </source>
</evidence>
<dbReference type="OrthoDB" id="48943at2759"/>
<keyword evidence="8 13" id="KW-0460">Magnesium</keyword>
<reference evidence="16" key="1">
    <citation type="submission" date="2019-08" db="EMBL/GenBank/DDBJ databases">
        <title>The genome of the North American firefly Photinus pyralis.</title>
        <authorList>
            <consortium name="Photinus pyralis genome working group"/>
            <person name="Fallon T.R."/>
            <person name="Sander Lower S.E."/>
            <person name="Weng J.-K."/>
        </authorList>
    </citation>
    <scope>NUCLEOTIDE SEQUENCE</scope>
    <source>
        <strain evidence="16">TRF0915ILg1</strain>
        <tissue evidence="16">Whole body</tissue>
    </source>
</reference>
<feature type="transmembrane region" description="Helical" evidence="13">
    <location>
        <begin position="1073"/>
        <end position="1093"/>
    </location>
</feature>